<evidence type="ECO:0000313" key="1">
    <source>
        <dbReference type="EMBL" id="MPD03985.1"/>
    </source>
</evidence>
<gene>
    <name evidence="1" type="ORF">E2C01_099648</name>
</gene>
<organism evidence="1 2">
    <name type="scientific">Portunus trituberculatus</name>
    <name type="common">Swimming crab</name>
    <name type="synonym">Neptunus trituberculatus</name>
    <dbReference type="NCBI Taxonomy" id="210409"/>
    <lineage>
        <taxon>Eukaryota</taxon>
        <taxon>Metazoa</taxon>
        <taxon>Ecdysozoa</taxon>
        <taxon>Arthropoda</taxon>
        <taxon>Crustacea</taxon>
        <taxon>Multicrustacea</taxon>
        <taxon>Malacostraca</taxon>
        <taxon>Eumalacostraca</taxon>
        <taxon>Eucarida</taxon>
        <taxon>Decapoda</taxon>
        <taxon>Pleocyemata</taxon>
        <taxon>Brachyura</taxon>
        <taxon>Eubrachyura</taxon>
        <taxon>Portunoidea</taxon>
        <taxon>Portunidae</taxon>
        <taxon>Portuninae</taxon>
        <taxon>Portunus</taxon>
    </lineage>
</organism>
<accession>A0A5B7KHD4</accession>
<reference evidence="1 2" key="1">
    <citation type="submission" date="2019-05" db="EMBL/GenBank/DDBJ databases">
        <title>Another draft genome of Portunus trituberculatus and its Hox gene families provides insights of decapod evolution.</title>
        <authorList>
            <person name="Jeong J.-H."/>
            <person name="Song I."/>
            <person name="Kim S."/>
            <person name="Choi T."/>
            <person name="Kim D."/>
            <person name="Ryu S."/>
            <person name="Kim W."/>
        </authorList>
    </citation>
    <scope>NUCLEOTIDE SEQUENCE [LARGE SCALE GENOMIC DNA]</scope>
    <source>
        <tissue evidence="1">Muscle</tissue>
    </source>
</reference>
<dbReference type="AlphaFoldDB" id="A0A5B7KHD4"/>
<proteinExistence type="predicted"/>
<evidence type="ECO:0000313" key="2">
    <source>
        <dbReference type="Proteomes" id="UP000324222"/>
    </source>
</evidence>
<dbReference type="Proteomes" id="UP000324222">
    <property type="component" value="Unassembled WGS sequence"/>
</dbReference>
<comment type="caution">
    <text evidence="1">The sequence shown here is derived from an EMBL/GenBank/DDBJ whole genome shotgun (WGS) entry which is preliminary data.</text>
</comment>
<sequence>MREKLRATLTTSSVKIYIEALDRRNDRRSSPSPSLFLLSSCPGKISNAELSDPNVVPHETRLVTVPDGCRGVPSFNSLPFLLLHLLPSLIFILSQKSRMSKININIFVIMTPHVQAISHNPGNERNENRTHRSSFDITQIFTWQLKY</sequence>
<keyword evidence="2" id="KW-1185">Reference proteome</keyword>
<protein>
    <submittedName>
        <fullName evidence="1">Uncharacterized protein</fullName>
    </submittedName>
</protein>
<dbReference type="EMBL" id="VSRR010138918">
    <property type="protein sequence ID" value="MPD03985.1"/>
    <property type="molecule type" value="Genomic_DNA"/>
</dbReference>
<name>A0A5B7KHD4_PORTR</name>